<dbReference type="RefSeq" id="XP_040656591.1">
    <property type="nucleotide sequence ID" value="XM_040801558.1"/>
</dbReference>
<evidence type="ECO:0000313" key="4">
    <source>
        <dbReference type="EMBL" id="KYK57239.1"/>
    </source>
</evidence>
<dbReference type="EMBL" id="LAYC01000002">
    <property type="protein sequence ID" value="KYK57239.1"/>
    <property type="molecule type" value="Genomic_DNA"/>
</dbReference>
<dbReference type="InParanoid" id="A0A151GJH6"/>
<evidence type="ECO:0000313" key="5">
    <source>
        <dbReference type="Proteomes" id="UP000076580"/>
    </source>
</evidence>
<name>A0A151GJH6_DRECN</name>
<gene>
    <name evidence="4" type="ORF">DCS_04246</name>
</gene>
<accession>A0A151GJH6</accession>
<dbReference type="Pfam" id="PF11999">
    <property type="entry name" value="Ice_binding"/>
    <property type="match status" value="1"/>
</dbReference>
<organism evidence="4 5">
    <name type="scientific">Drechmeria coniospora</name>
    <name type="common">Nematophagous fungus</name>
    <name type="synonym">Meria coniospora</name>
    <dbReference type="NCBI Taxonomy" id="98403"/>
    <lineage>
        <taxon>Eukaryota</taxon>
        <taxon>Fungi</taxon>
        <taxon>Dikarya</taxon>
        <taxon>Ascomycota</taxon>
        <taxon>Pezizomycotina</taxon>
        <taxon>Sordariomycetes</taxon>
        <taxon>Hypocreomycetidae</taxon>
        <taxon>Hypocreales</taxon>
        <taxon>Ophiocordycipitaceae</taxon>
        <taxon>Drechmeria</taxon>
    </lineage>
</organism>
<feature type="region of interest" description="Disordered" evidence="3">
    <location>
        <begin position="383"/>
        <end position="449"/>
    </location>
</feature>
<dbReference type="AlphaFoldDB" id="A0A151GJH6"/>
<proteinExistence type="inferred from homology"/>
<sequence>MNRLVQAGQARTACSSAPMWGRSQSTVLASSIGRSRVSMARGSRQVNTEKYGASRRRSTRWTCRECAMTRHHATPPIPPLGTATTTFHGRILDPSMALNVALSMALNMVSIRLVAAALLVATPTIVNGQVDLGSLSSFGLLAAIGLTSLGTSIVDGNIGTFPGFYMTGFPPGIVNNGAIYGPDAITQKAHNDLSAAMSQAIALTATAVSLSLELGGLVFSPGVIDMPEDGSASLSSTVYLFTNDMSAMWIFRIPGSFSIAPTGAVELINGGVSCNVIWLVGNEVFAEGPSTLKGNFLVGRDIILGNGTTSMGGLYSSDGQVALDNGTVDRCVFPPRSETTATAMMSTVMTDTTAAETASTMATDITATDTTATTATTLATSLTHSGSATASTTTPTSTAGGTGRSRTAATGITSTANVAGRSRSTTATTATPTTHPGAAEATLRLPSRQ</sequence>
<reference evidence="4 5" key="1">
    <citation type="journal article" date="2016" name="Sci. Rep.">
        <title>Insights into Adaptations to a Near-Obligate Nematode Endoparasitic Lifestyle from the Finished Genome of Drechmeria coniospora.</title>
        <authorList>
            <person name="Zhang L."/>
            <person name="Zhou Z."/>
            <person name="Guo Q."/>
            <person name="Fokkens L."/>
            <person name="Miskei M."/>
            <person name="Pocsi I."/>
            <person name="Zhang W."/>
            <person name="Chen M."/>
            <person name="Wang L."/>
            <person name="Sun Y."/>
            <person name="Donzelli B.G."/>
            <person name="Gibson D.M."/>
            <person name="Nelson D.R."/>
            <person name="Luo J.G."/>
            <person name="Rep M."/>
            <person name="Liu H."/>
            <person name="Yang S."/>
            <person name="Wang J."/>
            <person name="Krasnoff S.B."/>
            <person name="Xu Y."/>
            <person name="Molnar I."/>
            <person name="Lin M."/>
        </authorList>
    </citation>
    <scope>NUCLEOTIDE SEQUENCE [LARGE SCALE GENOMIC DNA]</scope>
    <source>
        <strain evidence="4 5">ARSEF 6962</strain>
    </source>
</reference>
<dbReference type="GeneID" id="63716889"/>
<dbReference type="InterPro" id="IPR021884">
    <property type="entry name" value="Ice-bd_prot"/>
</dbReference>
<evidence type="ECO:0000256" key="1">
    <source>
        <dbReference type="ARBA" id="ARBA00005445"/>
    </source>
</evidence>
<dbReference type="Proteomes" id="UP000076580">
    <property type="component" value="Chromosome 02"/>
</dbReference>
<feature type="compositionally biased region" description="Low complexity" evidence="3">
    <location>
        <begin position="383"/>
        <end position="442"/>
    </location>
</feature>
<evidence type="ECO:0000256" key="2">
    <source>
        <dbReference type="ARBA" id="ARBA00022729"/>
    </source>
</evidence>
<evidence type="ECO:0000256" key="3">
    <source>
        <dbReference type="SAM" id="MobiDB-lite"/>
    </source>
</evidence>
<keyword evidence="5" id="KW-1185">Reference proteome</keyword>
<protein>
    <submittedName>
        <fullName evidence="4">Uncharacterized protein</fullName>
    </submittedName>
</protein>
<comment type="caution">
    <text evidence="4">The sequence shown here is derived from an EMBL/GenBank/DDBJ whole genome shotgun (WGS) entry which is preliminary data.</text>
</comment>
<comment type="similarity">
    <text evidence="1">Belongs to the ice-binding protein family.</text>
</comment>
<keyword evidence="2" id="KW-0732">Signal</keyword>